<name>A0A368XRK6_9BACI</name>
<organism evidence="6 7">
    <name type="scientific">Saliterribacillus persicus</name>
    <dbReference type="NCBI Taxonomy" id="930114"/>
    <lineage>
        <taxon>Bacteria</taxon>
        <taxon>Bacillati</taxon>
        <taxon>Bacillota</taxon>
        <taxon>Bacilli</taxon>
        <taxon>Bacillales</taxon>
        <taxon>Bacillaceae</taxon>
        <taxon>Saliterribacillus</taxon>
    </lineage>
</organism>
<dbReference type="Proteomes" id="UP000252585">
    <property type="component" value="Unassembled WGS sequence"/>
</dbReference>
<protein>
    <recommendedName>
        <fullName evidence="8">Tic20 family protein</fullName>
    </recommendedName>
</protein>
<evidence type="ECO:0000256" key="2">
    <source>
        <dbReference type="ARBA" id="ARBA00022692"/>
    </source>
</evidence>
<evidence type="ECO:0000256" key="5">
    <source>
        <dbReference type="SAM" id="Phobius"/>
    </source>
</evidence>
<evidence type="ECO:0000313" key="7">
    <source>
        <dbReference type="Proteomes" id="UP000252585"/>
    </source>
</evidence>
<feature type="transmembrane region" description="Helical" evidence="5">
    <location>
        <begin position="12"/>
        <end position="31"/>
    </location>
</feature>
<dbReference type="Pfam" id="PF09685">
    <property type="entry name" value="MamF_MmsF"/>
    <property type="match status" value="1"/>
</dbReference>
<keyword evidence="4 5" id="KW-0472">Membrane</keyword>
<keyword evidence="7" id="KW-1185">Reference proteome</keyword>
<dbReference type="InterPro" id="IPR019109">
    <property type="entry name" value="MamF_MmsF"/>
</dbReference>
<comment type="caution">
    <text evidence="6">The sequence shown here is derived from an EMBL/GenBank/DDBJ whole genome shotgun (WGS) entry which is preliminary data.</text>
</comment>
<evidence type="ECO:0000256" key="1">
    <source>
        <dbReference type="ARBA" id="ARBA00004141"/>
    </source>
</evidence>
<comment type="subcellular location">
    <subcellularLocation>
        <location evidence="1">Membrane</location>
        <topology evidence="1">Multi-pass membrane protein</topology>
    </subcellularLocation>
</comment>
<sequence>MSQSDERMFAMLIYLLSIFFPVLGPLIIWIIKRDDSDFIDYHGKEYFNFLISITIYGIISSILIIILIGFVLLAIVGLYTLIFTIIALIKAYGGERYEIPLTIRIIK</sequence>
<evidence type="ECO:0000256" key="4">
    <source>
        <dbReference type="ARBA" id="ARBA00023136"/>
    </source>
</evidence>
<keyword evidence="3 5" id="KW-1133">Transmembrane helix</keyword>
<gene>
    <name evidence="6" type="ORF">DFR57_107186</name>
</gene>
<evidence type="ECO:0000256" key="3">
    <source>
        <dbReference type="ARBA" id="ARBA00022989"/>
    </source>
</evidence>
<reference evidence="6 7" key="1">
    <citation type="submission" date="2018-07" db="EMBL/GenBank/DDBJ databases">
        <title>Genomic Encyclopedia of Type Strains, Phase IV (KMG-IV): sequencing the most valuable type-strain genomes for metagenomic binning, comparative biology and taxonomic classification.</title>
        <authorList>
            <person name="Goeker M."/>
        </authorList>
    </citation>
    <scope>NUCLEOTIDE SEQUENCE [LARGE SCALE GENOMIC DNA]</scope>
    <source>
        <strain evidence="6 7">DSM 27696</strain>
    </source>
</reference>
<dbReference type="RefSeq" id="WP_114353010.1">
    <property type="nucleotide sequence ID" value="NZ_QPJJ01000007.1"/>
</dbReference>
<feature type="transmembrane region" description="Helical" evidence="5">
    <location>
        <begin position="51"/>
        <end position="82"/>
    </location>
</feature>
<evidence type="ECO:0008006" key="8">
    <source>
        <dbReference type="Google" id="ProtNLM"/>
    </source>
</evidence>
<dbReference type="AlphaFoldDB" id="A0A368XRK6"/>
<dbReference type="EMBL" id="QPJJ01000007">
    <property type="protein sequence ID" value="RCW69796.1"/>
    <property type="molecule type" value="Genomic_DNA"/>
</dbReference>
<evidence type="ECO:0000313" key="6">
    <source>
        <dbReference type="EMBL" id="RCW69796.1"/>
    </source>
</evidence>
<proteinExistence type="predicted"/>
<dbReference type="OrthoDB" id="9808930at2"/>
<keyword evidence="2 5" id="KW-0812">Transmembrane</keyword>
<accession>A0A368XRK6</accession>